<name>A0ABV7K829_9HYPH</name>
<dbReference type="PROSITE" id="PS50943">
    <property type="entry name" value="HTH_CROC1"/>
    <property type="match status" value="1"/>
</dbReference>
<proteinExistence type="predicted"/>
<dbReference type="EMBL" id="JBHRTK010000001">
    <property type="protein sequence ID" value="MFC3204698.1"/>
    <property type="molecule type" value="Genomic_DNA"/>
</dbReference>
<accession>A0ABV7K829</accession>
<evidence type="ECO:0000313" key="2">
    <source>
        <dbReference type="EMBL" id="MFC3204698.1"/>
    </source>
</evidence>
<sequence>MKHPCSTFSNNLKLACSTQKSVSDLCRTIGLNRQQFNRYLNAGSLPSAHNLMRIATAFGLNPVDFDLPESAFRRKLGERRRPVTGAGPLADAFPGDLNALADYLGFYQTWHLSLSWPGRVVCSCSHLRSRDGQVLVTTLERIEDAESGILQRSRYVGMAAYRRRCVFLTELTSGQAPTFGQTILMPFEIHQRRYLRGITMGVSWRNNNLPYATRTIWHYLGNATDLRMLISRCGIYAPGSAAVPTAVTSFLTEVPPINAAVIQPRR</sequence>
<dbReference type="Proteomes" id="UP001595583">
    <property type="component" value="Unassembled WGS sequence"/>
</dbReference>
<evidence type="ECO:0000259" key="1">
    <source>
        <dbReference type="PROSITE" id="PS50943"/>
    </source>
</evidence>
<dbReference type="SUPFAM" id="SSF47413">
    <property type="entry name" value="lambda repressor-like DNA-binding domains"/>
    <property type="match status" value="1"/>
</dbReference>
<reference evidence="3" key="1">
    <citation type="journal article" date="2019" name="Int. J. Syst. Evol. Microbiol.">
        <title>The Global Catalogue of Microorganisms (GCM) 10K type strain sequencing project: providing services to taxonomists for standard genome sequencing and annotation.</title>
        <authorList>
            <consortium name="The Broad Institute Genomics Platform"/>
            <consortium name="The Broad Institute Genome Sequencing Center for Infectious Disease"/>
            <person name="Wu L."/>
            <person name="Ma J."/>
        </authorList>
    </citation>
    <scope>NUCLEOTIDE SEQUENCE [LARGE SCALE GENOMIC DNA]</scope>
    <source>
        <strain evidence="3">KCTC 52165</strain>
    </source>
</reference>
<dbReference type="Pfam" id="PF13443">
    <property type="entry name" value="HTH_26"/>
    <property type="match status" value="1"/>
</dbReference>
<dbReference type="CDD" id="cd00093">
    <property type="entry name" value="HTH_XRE"/>
    <property type="match status" value="1"/>
</dbReference>
<dbReference type="Gene3D" id="1.10.260.40">
    <property type="entry name" value="lambda repressor-like DNA-binding domains"/>
    <property type="match status" value="1"/>
</dbReference>
<keyword evidence="3" id="KW-1185">Reference proteome</keyword>
<comment type="caution">
    <text evidence="2">The sequence shown here is derived from an EMBL/GenBank/DDBJ whole genome shotgun (WGS) entry which is preliminary data.</text>
</comment>
<dbReference type="InterPro" id="IPR010982">
    <property type="entry name" value="Lambda_DNA-bd_dom_sf"/>
</dbReference>
<dbReference type="RefSeq" id="WP_378217424.1">
    <property type="nucleotide sequence ID" value="NZ_JBHRTK010000001.1"/>
</dbReference>
<gene>
    <name evidence="2" type="ORF">ACFOHJ_00525</name>
</gene>
<protein>
    <submittedName>
        <fullName evidence="2">Helix-turn-helix domain-containing protein</fullName>
    </submittedName>
</protein>
<organism evidence="2 3">
    <name type="scientific">Aquamicrobium soli</name>
    <dbReference type="NCBI Taxonomy" id="1811518"/>
    <lineage>
        <taxon>Bacteria</taxon>
        <taxon>Pseudomonadati</taxon>
        <taxon>Pseudomonadota</taxon>
        <taxon>Alphaproteobacteria</taxon>
        <taxon>Hyphomicrobiales</taxon>
        <taxon>Phyllobacteriaceae</taxon>
        <taxon>Aquamicrobium</taxon>
    </lineage>
</organism>
<dbReference type="InterPro" id="IPR001387">
    <property type="entry name" value="Cro/C1-type_HTH"/>
</dbReference>
<feature type="domain" description="HTH cro/C1-type" evidence="1">
    <location>
        <begin position="21"/>
        <end position="65"/>
    </location>
</feature>
<evidence type="ECO:0000313" key="3">
    <source>
        <dbReference type="Proteomes" id="UP001595583"/>
    </source>
</evidence>